<organism evidence="1 2">
    <name type="scientific">Paenibacillus ehimensis</name>
    <dbReference type="NCBI Taxonomy" id="79264"/>
    <lineage>
        <taxon>Bacteria</taxon>
        <taxon>Bacillati</taxon>
        <taxon>Bacillota</taxon>
        <taxon>Bacilli</taxon>
        <taxon>Bacillales</taxon>
        <taxon>Paenibacillaceae</taxon>
        <taxon>Paenibacillus</taxon>
    </lineage>
</organism>
<gene>
    <name evidence="1" type="ORF">Q3C12_26490</name>
</gene>
<reference evidence="1" key="1">
    <citation type="submission" date="2023-07" db="EMBL/GenBank/DDBJ databases">
        <authorList>
            <person name="Aktuganov G."/>
            <person name="Boyko T."/>
            <person name="Delegan Y."/>
            <person name="Galimzianova N."/>
            <person name="Gilvanova E."/>
            <person name="Korobov V."/>
            <person name="Kuzmina L."/>
            <person name="Melentiev A."/>
            <person name="Milman P."/>
            <person name="Ryabova A."/>
            <person name="Stupak E."/>
            <person name="Yasakov T."/>
            <person name="Zharikova N."/>
            <person name="Zhurenko E."/>
        </authorList>
    </citation>
    <scope>NUCLEOTIDE SEQUENCE</scope>
    <source>
        <strain evidence="1">IB-739</strain>
    </source>
</reference>
<proteinExistence type="predicted"/>
<comment type="caution">
    <text evidence="1">The sequence shown here is derived from an EMBL/GenBank/DDBJ whole genome shotgun (WGS) entry which is preliminary data.</text>
</comment>
<evidence type="ECO:0000313" key="1">
    <source>
        <dbReference type="EMBL" id="MDO3680563.1"/>
    </source>
</evidence>
<dbReference type="Proteomes" id="UP001168883">
    <property type="component" value="Unassembled WGS sequence"/>
</dbReference>
<dbReference type="InterPro" id="IPR008767">
    <property type="entry name" value="Phage_SPP1_head-tail_adaptor"/>
</dbReference>
<name>A0ABT8VHV8_9BACL</name>
<dbReference type="NCBIfam" id="TIGR01563">
    <property type="entry name" value="gp16_SPP1"/>
    <property type="match status" value="1"/>
</dbReference>
<protein>
    <submittedName>
        <fullName evidence="1">Phage head closure protein</fullName>
    </submittedName>
</protein>
<sequence length="101" mass="11445">MTYDYEVTLIGQTFEEDEIGNQIPVETKMAILCDKKSASRSEFYNAAAAGLRPEFVLVVHAYEYSGEQVVEFEGSRYRVIRTYATGFEELELTCERVIGNG</sequence>
<dbReference type="EMBL" id="JAUMKJ010000042">
    <property type="protein sequence ID" value="MDO3680563.1"/>
    <property type="molecule type" value="Genomic_DNA"/>
</dbReference>
<accession>A0ABT8VHV8</accession>
<dbReference type="RefSeq" id="WP_127483923.1">
    <property type="nucleotide sequence ID" value="NZ_JAUMKJ010000042.1"/>
</dbReference>
<keyword evidence="2" id="KW-1185">Reference proteome</keyword>
<evidence type="ECO:0000313" key="2">
    <source>
        <dbReference type="Proteomes" id="UP001168883"/>
    </source>
</evidence>